<keyword evidence="1" id="KW-0472">Membrane</keyword>
<dbReference type="EMBL" id="CP157483">
    <property type="protein sequence ID" value="XBO45003.1"/>
    <property type="molecule type" value="Genomic_DNA"/>
</dbReference>
<feature type="transmembrane region" description="Helical" evidence="1">
    <location>
        <begin position="78"/>
        <end position="111"/>
    </location>
</feature>
<dbReference type="RefSeq" id="WP_406832487.1">
    <property type="nucleotide sequence ID" value="NZ_CP157483.1"/>
</dbReference>
<gene>
    <name evidence="2" type="ORF">ABEG17_06595</name>
</gene>
<sequence length="154" mass="16137">MTIDNLAAGETVIARESFSPSPVLFWLKTEMTVTEKRISGRQPNTFAGIIPVGASQILYPLKQVSSIGVETRVRPIRVAVGAILALAGLLTLGSSVGAALMLIVIGALLFLGGLRAAMAVTNNAGNTSYVTVTLFEKARLEAFASRAAGHLLDL</sequence>
<keyword evidence="1" id="KW-0812">Transmembrane</keyword>
<evidence type="ECO:0000256" key="1">
    <source>
        <dbReference type="SAM" id="Phobius"/>
    </source>
</evidence>
<evidence type="ECO:0000313" key="2">
    <source>
        <dbReference type="EMBL" id="XBO45003.1"/>
    </source>
</evidence>
<name>A0AAU7JXS6_9MICO</name>
<organism evidence="2">
    <name type="scientific">Pedococcus sp. KACC 23699</name>
    <dbReference type="NCBI Taxonomy" id="3149228"/>
    <lineage>
        <taxon>Bacteria</taxon>
        <taxon>Bacillati</taxon>
        <taxon>Actinomycetota</taxon>
        <taxon>Actinomycetes</taxon>
        <taxon>Micrococcales</taxon>
        <taxon>Intrasporangiaceae</taxon>
        <taxon>Pedococcus</taxon>
    </lineage>
</organism>
<dbReference type="AlphaFoldDB" id="A0AAU7JXS6"/>
<protein>
    <submittedName>
        <fullName evidence="2">Uncharacterized protein</fullName>
    </submittedName>
</protein>
<proteinExistence type="predicted"/>
<reference evidence="2" key="1">
    <citation type="submission" date="2024-05" db="EMBL/GenBank/DDBJ databases">
        <authorList>
            <person name="Kim S."/>
            <person name="Heo J."/>
            <person name="Choi H."/>
            <person name="Choi Y."/>
            <person name="Kwon S.-W."/>
            <person name="Kim Y."/>
        </authorList>
    </citation>
    <scope>NUCLEOTIDE SEQUENCE</scope>
    <source>
        <strain evidence="2">KACC 23699</strain>
    </source>
</reference>
<accession>A0AAU7JXS6</accession>
<keyword evidence="1" id="KW-1133">Transmembrane helix</keyword>